<protein>
    <submittedName>
        <fullName evidence="2">Uncharacterized protein</fullName>
    </submittedName>
</protein>
<evidence type="ECO:0000313" key="3">
    <source>
        <dbReference type="Proteomes" id="UP000554235"/>
    </source>
</evidence>
<proteinExistence type="predicted"/>
<accession>A0A8H4L2E3</accession>
<comment type="caution">
    <text evidence="2">The sequence shown here is derived from an EMBL/GenBank/DDBJ whole genome shotgun (WGS) entry which is preliminary data.</text>
</comment>
<dbReference type="AlphaFoldDB" id="A0A8H4L2E3"/>
<gene>
    <name evidence="2" type="ORF">FALBO_13382</name>
</gene>
<organism evidence="2 3">
    <name type="scientific">Fusarium albosuccineum</name>
    <dbReference type="NCBI Taxonomy" id="1237068"/>
    <lineage>
        <taxon>Eukaryota</taxon>
        <taxon>Fungi</taxon>
        <taxon>Dikarya</taxon>
        <taxon>Ascomycota</taxon>
        <taxon>Pezizomycotina</taxon>
        <taxon>Sordariomycetes</taxon>
        <taxon>Hypocreomycetidae</taxon>
        <taxon>Hypocreales</taxon>
        <taxon>Nectriaceae</taxon>
        <taxon>Fusarium</taxon>
        <taxon>Fusarium decemcellulare species complex</taxon>
    </lineage>
</organism>
<sequence length="67" mass="7174">MAEQQVKNAKASKEPLAPKPLTKKEKRALSAKMRIGPDADVLSAVPPLDVLFEETATAQTSCKKNGP</sequence>
<dbReference type="Proteomes" id="UP000554235">
    <property type="component" value="Unassembled WGS sequence"/>
</dbReference>
<evidence type="ECO:0000256" key="1">
    <source>
        <dbReference type="SAM" id="MobiDB-lite"/>
    </source>
</evidence>
<evidence type="ECO:0000313" key="2">
    <source>
        <dbReference type="EMBL" id="KAF4459853.1"/>
    </source>
</evidence>
<keyword evidence="3" id="KW-1185">Reference proteome</keyword>
<name>A0A8H4L2E3_9HYPO</name>
<reference evidence="2 3" key="1">
    <citation type="submission" date="2020-01" db="EMBL/GenBank/DDBJ databases">
        <title>Identification and distribution of gene clusters putatively required for synthesis of sphingolipid metabolism inhibitors in phylogenetically diverse species of the filamentous fungus Fusarium.</title>
        <authorList>
            <person name="Kim H.-S."/>
            <person name="Busman M."/>
            <person name="Brown D.W."/>
            <person name="Divon H."/>
            <person name="Uhlig S."/>
            <person name="Proctor R.H."/>
        </authorList>
    </citation>
    <scope>NUCLEOTIDE SEQUENCE [LARGE SCALE GENOMIC DNA]</scope>
    <source>
        <strain evidence="2 3">NRRL 20459</strain>
    </source>
</reference>
<dbReference type="EMBL" id="JAADYS010002072">
    <property type="protein sequence ID" value="KAF4459853.1"/>
    <property type="molecule type" value="Genomic_DNA"/>
</dbReference>
<feature type="region of interest" description="Disordered" evidence="1">
    <location>
        <begin position="1"/>
        <end position="28"/>
    </location>
</feature>